<dbReference type="CDD" id="cd05233">
    <property type="entry name" value="SDR_c"/>
    <property type="match status" value="1"/>
</dbReference>
<evidence type="ECO:0000313" key="4">
    <source>
        <dbReference type="EMBL" id="MDQ7903633.1"/>
    </source>
</evidence>
<keyword evidence="2" id="KW-0560">Oxidoreductase</keyword>
<protein>
    <submittedName>
        <fullName evidence="4">SDR family NAD(P)-dependent oxidoreductase</fullName>
    </submittedName>
</protein>
<dbReference type="RefSeq" id="WP_308710910.1">
    <property type="nucleotide sequence ID" value="NZ_JAVHUY010000003.1"/>
</dbReference>
<comment type="caution">
    <text evidence="4">The sequence shown here is derived from an EMBL/GenBank/DDBJ whole genome shotgun (WGS) entry which is preliminary data.</text>
</comment>
<dbReference type="InterPro" id="IPR002347">
    <property type="entry name" value="SDR_fam"/>
</dbReference>
<accession>A0ABU0Z9B2</accession>
<dbReference type="InterPro" id="IPR036291">
    <property type="entry name" value="NAD(P)-bd_dom_sf"/>
</dbReference>
<dbReference type="Gene3D" id="3.40.50.720">
    <property type="entry name" value="NAD(P)-binding Rossmann-like Domain"/>
    <property type="match status" value="1"/>
</dbReference>
<name>A0ABU0Z9B2_9ACTN</name>
<organism evidence="4 5">
    <name type="scientific">Phytohabitans maris</name>
    <dbReference type="NCBI Taxonomy" id="3071409"/>
    <lineage>
        <taxon>Bacteria</taxon>
        <taxon>Bacillati</taxon>
        <taxon>Actinomycetota</taxon>
        <taxon>Actinomycetes</taxon>
        <taxon>Micromonosporales</taxon>
        <taxon>Micromonosporaceae</taxon>
    </lineage>
</organism>
<comment type="similarity">
    <text evidence="1">Belongs to the short-chain dehydrogenases/reductases (SDR) family.</text>
</comment>
<sequence>MSERPWALVTGAGRGIGRAIAHRFAASGHAVVVADVDEAAALSTVDELGDAIAVPVDVGEPASVAALAARIGPEVGGGLRVVVNNAAVAVERPFFELSDGEWRRVLDAGLTGAFLVTRACWPLLAKPGAAVVNVSSVHGGRPLPGQAAYAAAKGGLENLTHALALDAGPYGVRVNAVAPGFVVTAAWDRWLGPQGAERRRRVGAEIDAAVPLGRPATPQDVAEVVHWLASPAAAYVTGAVVPVDGGLAAQAFRPLGTVAERDAERGSGA</sequence>
<dbReference type="PRINTS" id="PR00080">
    <property type="entry name" value="SDRFAMILY"/>
</dbReference>
<dbReference type="SUPFAM" id="SSF51735">
    <property type="entry name" value="NAD(P)-binding Rossmann-fold domains"/>
    <property type="match status" value="1"/>
</dbReference>
<dbReference type="Pfam" id="PF13561">
    <property type="entry name" value="adh_short_C2"/>
    <property type="match status" value="1"/>
</dbReference>
<reference evidence="4 5" key="1">
    <citation type="submission" date="2023-08" db="EMBL/GenBank/DDBJ databases">
        <title>Phytohabitans sansha sp. nov., isolated from marine sediment.</title>
        <authorList>
            <person name="Zhao Y."/>
            <person name="Yi K."/>
        </authorList>
    </citation>
    <scope>NUCLEOTIDE SEQUENCE [LARGE SCALE GENOMIC DNA]</scope>
    <source>
        <strain evidence="4 5">ZYX-F-186</strain>
    </source>
</reference>
<dbReference type="PANTHER" id="PTHR24321">
    <property type="entry name" value="DEHYDROGENASES, SHORT CHAIN"/>
    <property type="match status" value="1"/>
</dbReference>
<feature type="domain" description="Ketoreductase" evidence="3">
    <location>
        <begin position="5"/>
        <end position="193"/>
    </location>
</feature>
<dbReference type="Proteomes" id="UP001230908">
    <property type="component" value="Unassembled WGS sequence"/>
</dbReference>
<dbReference type="PRINTS" id="PR00081">
    <property type="entry name" value="GDHRDH"/>
</dbReference>
<dbReference type="InterPro" id="IPR020904">
    <property type="entry name" value="Sc_DH/Rdtase_CS"/>
</dbReference>
<evidence type="ECO:0000256" key="1">
    <source>
        <dbReference type="ARBA" id="ARBA00006484"/>
    </source>
</evidence>
<evidence type="ECO:0000256" key="2">
    <source>
        <dbReference type="ARBA" id="ARBA00023002"/>
    </source>
</evidence>
<dbReference type="SMART" id="SM00822">
    <property type="entry name" value="PKS_KR"/>
    <property type="match status" value="1"/>
</dbReference>
<evidence type="ECO:0000313" key="5">
    <source>
        <dbReference type="Proteomes" id="UP001230908"/>
    </source>
</evidence>
<dbReference type="PROSITE" id="PS00061">
    <property type="entry name" value="ADH_SHORT"/>
    <property type="match status" value="1"/>
</dbReference>
<dbReference type="PANTHER" id="PTHR24321:SF14">
    <property type="entry name" value="SHORT-CHAIN TYPE DEHYDROGENASE_REDUCTASE BLR2146-RELATED"/>
    <property type="match status" value="1"/>
</dbReference>
<dbReference type="EMBL" id="JAVHUY010000003">
    <property type="protein sequence ID" value="MDQ7903633.1"/>
    <property type="molecule type" value="Genomic_DNA"/>
</dbReference>
<evidence type="ECO:0000259" key="3">
    <source>
        <dbReference type="SMART" id="SM00822"/>
    </source>
</evidence>
<gene>
    <name evidence="4" type="ORF">RB614_03775</name>
</gene>
<proteinExistence type="inferred from homology"/>
<keyword evidence="5" id="KW-1185">Reference proteome</keyword>
<dbReference type="InterPro" id="IPR057326">
    <property type="entry name" value="KR_dom"/>
</dbReference>